<comment type="caution">
    <text evidence="3">The sequence shown here is derived from an EMBL/GenBank/DDBJ whole genome shotgun (WGS) entry which is preliminary data.</text>
</comment>
<evidence type="ECO:0000256" key="1">
    <source>
        <dbReference type="SAM" id="Phobius"/>
    </source>
</evidence>
<proteinExistence type="predicted"/>
<dbReference type="InterPro" id="IPR018776">
    <property type="entry name" value="Membrane_prot_PTPS-rel_domain"/>
</dbReference>
<feature type="transmembrane region" description="Helical" evidence="1">
    <location>
        <begin position="517"/>
        <end position="536"/>
    </location>
</feature>
<dbReference type="Pfam" id="PF10131">
    <property type="entry name" value="PTPS_related"/>
    <property type="match status" value="1"/>
</dbReference>
<dbReference type="EMBL" id="JALNMH010000001">
    <property type="protein sequence ID" value="MCK7592325.1"/>
    <property type="molecule type" value="Genomic_DNA"/>
</dbReference>
<keyword evidence="1" id="KW-1133">Transmembrane helix</keyword>
<feature type="transmembrane region" description="Helical" evidence="1">
    <location>
        <begin position="222"/>
        <end position="241"/>
    </location>
</feature>
<feature type="transmembrane region" description="Helical" evidence="1">
    <location>
        <begin position="369"/>
        <end position="388"/>
    </location>
</feature>
<feature type="transmembrane region" description="Helical" evidence="1">
    <location>
        <begin position="129"/>
        <end position="162"/>
    </location>
</feature>
<keyword evidence="4" id="KW-1185">Reference proteome</keyword>
<gene>
    <name evidence="3" type="ORF">M0G41_01430</name>
</gene>
<keyword evidence="1" id="KW-0472">Membrane</keyword>
<dbReference type="Proteomes" id="UP001431449">
    <property type="component" value="Unassembled WGS sequence"/>
</dbReference>
<feature type="transmembrane region" description="Helical" evidence="1">
    <location>
        <begin position="104"/>
        <end position="123"/>
    </location>
</feature>
<name>A0ABT0GCR1_9GAMM</name>
<protein>
    <submittedName>
        <fullName evidence="3">6-pyruvoyl-tetrahydropterin synthase-related protein</fullName>
    </submittedName>
</protein>
<feature type="transmembrane region" description="Helical" evidence="1">
    <location>
        <begin position="306"/>
        <end position="326"/>
    </location>
</feature>
<accession>A0ABT0GCR1</accession>
<feature type="transmembrane region" description="Helical" evidence="1">
    <location>
        <begin position="338"/>
        <end position="357"/>
    </location>
</feature>
<feature type="domain" description="Membrane protein 6-pyruvoyl-tetrahydropterin synthase-related" evidence="2">
    <location>
        <begin position="78"/>
        <end position="377"/>
    </location>
</feature>
<dbReference type="RefSeq" id="WP_248204411.1">
    <property type="nucleotide sequence ID" value="NZ_JALNMH010000001.1"/>
</dbReference>
<evidence type="ECO:0000313" key="3">
    <source>
        <dbReference type="EMBL" id="MCK7592325.1"/>
    </source>
</evidence>
<feature type="transmembrane region" description="Helical" evidence="1">
    <location>
        <begin position="77"/>
        <end position="97"/>
    </location>
</feature>
<dbReference type="PROSITE" id="PS51257">
    <property type="entry name" value="PROKAR_LIPOPROTEIN"/>
    <property type="match status" value="1"/>
</dbReference>
<organism evidence="3 4">
    <name type="scientific">Pseudomarimonas salicorniae</name>
    <dbReference type="NCBI Taxonomy" id="2933270"/>
    <lineage>
        <taxon>Bacteria</taxon>
        <taxon>Pseudomonadati</taxon>
        <taxon>Pseudomonadota</taxon>
        <taxon>Gammaproteobacteria</taxon>
        <taxon>Lysobacterales</taxon>
        <taxon>Lysobacteraceae</taxon>
        <taxon>Pseudomarimonas</taxon>
    </lineage>
</organism>
<evidence type="ECO:0000313" key="4">
    <source>
        <dbReference type="Proteomes" id="UP001431449"/>
    </source>
</evidence>
<reference evidence="3" key="1">
    <citation type="submission" date="2022-04" db="EMBL/GenBank/DDBJ databases">
        <title>Lysobacter sp. CAU 1642 isolated from sea sand.</title>
        <authorList>
            <person name="Kim W."/>
        </authorList>
    </citation>
    <scope>NUCLEOTIDE SEQUENCE</scope>
    <source>
        <strain evidence="3">CAU 1642</strain>
    </source>
</reference>
<sequence>MSRRVPFPALTWVLAGACLLLAVGQAAWGLEPEGLVRFRDWHVHLCWQQGFFDGLVAGEGWPRWITQANQGFGGPVFLFYPPLAYVLGSAVLALGADAPIALKAVYGLALLGGALGVFCWLRGRVSAPWALALAGIWLLLPAGSQLALHFNMPAGALALGLLPWIAWRLERRPAVVCDPLLVILLAALLYSHVLSAFQLALLLAGCVLALGLGGGPEGRAQALRLAVSGLLAAGLAAPFWLPLLGALDTVHIDQLREAPQWRVTGNLLFAAGELPHLAEATPGLLLLAALAWVAIRRPAADAAWPLYAGCGLTALWLSSALAAPLYEAVPALQFLQFGWRWDGLIALCALRLMAAALAPGEGRPGAMGLGHAVLLGALALAWLAAVPIREAATQRLAGAEANLHAQRCVWPNLEYRPQAMGNAWNADLSAWPRQPRLLHGIGRIEALDASLRRYRVDLRGEAEVLLPQLGYPGWIIEGPPGEARMDAGTSADGRLRLRLPAGRYTLLLRRAAPPGQLGGVLLAGAALVALLACVVTRRLRRRAGSRPAAGAGP</sequence>
<evidence type="ECO:0000259" key="2">
    <source>
        <dbReference type="Pfam" id="PF10131"/>
    </source>
</evidence>
<keyword evidence="1" id="KW-0812">Transmembrane</keyword>